<feature type="transmembrane region" description="Helical" evidence="5">
    <location>
        <begin position="195"/>
        <end position="217"/>
    </location>
</feature>
<dbReference type="Pfam" id="PF04893">
    <property type="entry name" value="Yip1"/>
    <property type="match status" value="1"/>
</dbReference>
<comment type="caution">
    <text evidence="7">The sequence shown here is derived from an EMBL/GenBank/DDBJ whole genome shotgun (WGS) entry which is preliminary data.</text>
</comment>
<evidence type="ECO:0000256" key="2">
    <source>
        <dbReference type="ARBA" id="ARBA00022692"/>
    </source>
</evidence>
<evidence type="ECO:0000256" key="5">
    <source>
        <dbReference type="SAM" id="Phobius"/>
    </source>
</evidence>
<name>A0ABT3DKM7_9BACI</name>
<keyword evidence="8" id="KW-1185">Reference proteome</keyword>
<feature type="transmembrane region" description="Helical" evidence="5">
    <location>
        <begin position="117"/>
        <end position="142"/>
    </location>
</feature>
<feature type="transmembrane region" description="Helical" evidence="5">
    <location>
        <begin position="73"/>
        <end position="105"/>
    </location>
</feature>
<dbReference type="RefSeq" id="WP_264143809.1">
    <property type="nucleotide sequence ID" value="NZ_JAOYEY010000047.1"/>
</dbReference>
<feature type="domain" description="Yip1" evidence="6">
    <location>
        <begin position="14"/>
        <end position="212"/>
    </location>
</feature>
<comment type="subcellular location">
    <subcellularLocation>
        <location evidence="1">Membrane</location>
        <topology evidence="1">Multi-pass membrane protein</topology>
    </subcellularLocation>
</comment>
<dbReference type="Proteomes" id="UP001526147">
    <property type="component" value="Unassembled WGS sequence"/>
</dbReference>
<reference evidence="7 8" key="1">
    <citation type="submission" date="2022-10" db="EMBL/GenBank/DDBJ databases">
        <title>Draft genome assembly of moderately radiation resistant bacterium Metabacillus halosaccharovorans.</title>
        <authorList>
            <person name="Pal S."/>
            <person name="Gopinathan A."/>
        </authorList>
    </citation>
    <scope>NUCLEOTIDE SEQUENCE [LARGE SCALE GENOMIC DNA]</scope>
    <source>
        <strain evidence="7 8">VITHBRA001</strain>
    </source>
</reference>
<evidence type="ECO:0000313" key="8">
    <source>
        <dbReference type="Proteomes" id="UP001526147"/>
    </source>
</evidence>
<feature type="transmembrane region" description="Helical" evidence="5">
    <location>
        <begin position="33"/>
        <end position="53"/>
    </location>
</feature>
<evidence type="ECO:0000256" key="4">
    <source>
        <dbReference type="ARBA" id="ARBA00023136"/>
    </source>
</evidence>
<proteinExistence type="predicted"/>
<accession>A0ABT3DKM7</accession>
<protein>
    <submittedName>
        <fullName evidence="7">YIP1 family protein</fullName>
    </submittedName>
</protein>
<keyword evidence="4 5" id="KW-0472">Membrane</keyword>
<evidence type="ECO:0000313" key="7">
    <source>
        <dbReference type="EMBL" id="MCV9887469.1"/>
    </source>
</evidence>
<keyword evidence="2 5" id="KW-0812">Transmembrane</keyword>
<organism evidence="7 8">
    <name type="scientific">Metabacillus halosaccharovorans</name>
    <dbReference type="NCBI Taxonomy" id="930124"/>
    <lineage>
        <taxon>Bacteria</taxon>
        <taxon>Bacillati</taxon>
        <taxon>Bacillota</taxon>
        <taxon>Bacilli</taxon>
        <taxon>Bacillales</taxon>
        <taxon>Bacillaceae</taxon>
        <taxon>Metabacillus</taxon>
    </lineage>
</organism>
<dbReference type="EMBL" id="JAOYEY010000047">
    <property type="protein sequence ID" value="MCV9887469.1"/>
    <property type="molecule type" value="Genomic_DNA"/>
</dbReference>
<evidence type="ECO:0000256" key="3">
    <source>
        <dbReference type="ARBA" id="ARBA00022989"/>
    </source>
</evidence>
<evidence type="ECO:0000259" key="6">
    <source>
        <dbReference type="Pfam" id="PF04893"/>
    </source>
</evidence>
<gene>
    <name evidence="7" type="ORF">OIH86_17665</name>
</gene>
<dbReference type="InterPro" id="IPR006977">
    <property type="entry name" value="Yip1_dom"/>
</dbReference>
<evidence type="ECO:0000256" key="1">
    <source>
        <dbReference type="ARBA" id="ARBA00004141"/>
    </source>
</evidence>
<keyword evidence="3 5" id="KW-1133">Transmembrane helix</keyword>
<feature type="transmembrane region" description="Helical" evidence="5">
    <location>
        <begin position="162"/>
        <end position="183"/>
    </location>
</feature>
<sequence>MEQETKQTKKPSLFGMIFQPGEQFERMREQPTIWIPLIILSILGALVGVLAALNVDYATMPGMEGMPADQIEISKMFGIIFGGIGALFGTPIGYLIVGGILFGITKIAKSPVTFKQMFSLIIFTSFISAIGQILNQLIIYAIGSHSMVMVTSLNSFVGAEGVMGGILGAIEVFQIWYYILLGIGLVKVAQLSKPAAYTITIIFFVLGLIFAAASGALEGLAQF</sequence>